<comment type="caution">
    <text evidence="2">The sequence shown here is derived from an EMBL/GenBank/DDBJ whole genome shotgun (WGS) entry which is preliminary data.</text>
</comment>
<organism evidence="2 3">
    <name type="scientific">Psilocybe cyanescens</name>
    <dbReference type="NCBI Taxonomy" id="93625"/>
    <lineage>
        <taxon>Eukaryota</taxon>
        <taxon>Fungi</taxon>
        <taxon>Dikarya</taxon>
        <taxon>Basidiomycota</taxon>
        <taxon>Agaricomycotina</taxon>
        <taxon>Agaricomycetes</taxon>
        <taxon>Agaricomycetidae</taxon>
        <taxon>Agaricales</taxon>
        <taxon>Agaricineae</taxon>
        <taxon>Strophariaceae</taxon>
        <taxon>Psilocybe</taxon>
    </lineage>
</organism>
<dbReference type="Proteomes" id="UP000283269">
    <property type="component" value="Unassembled WGS sequence"/>
</dbReference>
<proteinExistence type="predicted"/>
<protein>
    <submittedName>
        <fullName evidence="2">Uncharacterized protein</fullName>
    </submittedName>
</protein>
<reference evidence="2 3" key="1">
    <citation type="journal article" date="2018" name="Evol. Lett.">
        <title>Horizontal gene cluster transfer increased hallucinogenic mushroom diversity.</title>
        <authorList>
            <person name="Reynolds H.T."/>
            <person name="Vijayakumar V."/>
            <person name="Gluck-Thaler E."/>
            <person name="Korotkin H.B."/>
            <person name="Matheny P.B."/>
            <person name="Slot J.C."/>
        </authorList>
    </citation>
    <scope>NUCLEOTIDE SEQUENCE [LARGE SCALE GENOMIC DNA]</scope>
    <source>
        <strain evidence="2 3">2631</strain>
    </source>
</reference>
<dbReference type="EMBL" id="NHYD01000632">
    <property type="protein sequence ID" value="PPQ93705.1"/>
    <property type="molecule type" value="Genomic_DNA"/>
</dbReference>
<keyword evidence="1" id="KW-0472">Membrane</keyword>
<accession>A0A409XSC6</accession>
<dbReference type="InParanoid" id="A0A409XSC6"/>
<keyword evidence="3" id="KW-1185">Reference proteome</keyword>
<evidence type="ECO:0000313" key="2">
    <source>
        <dbReference type="EMBL" id="PPQ93705.1"/>
    </source>
</evidence>
<feature type="transmembrane region" description="Helical" evidence="1">
    <location>
        <begin position="36"/>
        <end position="56"/>
    </location>
</feature>
<keyword evidence="1" id="KW-1133">Transmembrane helix</keyword>
<evidence type="ECO:0000313" key="3">
    <source>
        <dbReference type="Proteomes" id="UP000283269"/>
    </source>
</evidence>
<sequence>MLSSAILDWLVQALNGKLSSSSSSSHRKDRDSINSINMQTAVGVVLLSVAAAAVFWKIKPE</sequence>
<keyword evidence="1" id="KW-0812">Transmembrane</keyword>
<name>A0A409XSC6_PSICY</name>
<gene>
    <name evidence="2" type="ORF">CVT25_001747</name>
</gene>
<evidence type="ECO:0000256" key="1">
    <source>
        <dbReference type="SAM" id="Phobius"/>
    </source>
</evidence>
<dbReference type="AlphaFoldDB" id="A0A409XSC6"/>